<accession>A0A3D9FE83</accession>
<dbReference type="InterPro" id="IPR002347">
    <property type="entry name" value="SDR_fam"/>
</dbReference>
<dbReference type="InterPro" id="IPR036291">
    <property type="entry name" value="NAD(P)-bd_dom_sf"/>
</dbReference>
<sequence>MRVAIVTGGCRRLGAAIAGRLANEGYALALHASEDIDPEPALLAAIEQAGVQWQGIVADLSDPVQVEHLVPAIADRFGSAPDLLVNSAARFGDDRPETADMDGLLSHYAVNCAAPAILAKSFAALKRKGNAGIVNILDQRIANPHGDQFSYTLSKLGLAGLTRILAGELAPAIRVNAVAPGLTIPTDSYDDAMMEYAEALMPLKTLPAPAQVADAVAWLAQADAVTGQTIFVDGGAHMEAFERDFPNLTPDS</sequence>
<comment type="caution">
    <text evidence="3">The sequence shown here is derived from an EMBL/GenBank/DDBJ whole genome shotgun (WGS) entry which is preliminary data.</text>
</comment>
<protein>
    <submittedName>
        <fullName evidence="3">NAD(P)-dependent dehydrogenase (Short-subunit alcohol dehydrogenase family)</fullName>
    </submittedName>
</protein>
<evidence type="ECO:0000256" key="1">
    <source>
        <dbReference type="ARBA" id="ARBA00006484"/>
    </source>
</evidence>
<dbReference type="Pfam" id="PF13561">
    <property type="entry name" value="adh_short_C2"/>
    <property type="match status" value="1"/>
</dbReference>
<dbReference type="PANTHER" id="PTHR43639:SF1">
    <property type="entry name" value="SHORT-CHAIN DEHYDROGENASE_REDUCTASE FAMILY PROTEIN"/>
    <property type="match status" value="1"/>
</dbReference>
<gene>
    <name evidence="3" type="ORF">DFR46_1159</name>
</gene>
<dbReference type="SUPFAM" id="SSF51735">
    <property type="entry name" value="NAD(P)-binding Rossmann-fold domains"/>
    <property type="match status" value="1"/>
</dbReference>
<reference evidence="3 4" key="1">
    <citation type="submission" date="2018-07" db="EMBL/GenBank/DDBJ databases">
        <title>Genomic Encyclopedia of Type Strains, Phase IV (KMG-IV): sequencing the most valuable type-strain genomes for metagenomic binning, comparative biology and taxonomic classification.</title>
        <authorList>
            <person name="Goeker M."/>
        </authorList>
    </citation>
    <scope>NUCLEOTIDE SEQUENCE [LARGE SCALE GENOMIC DNA]</scope>
    <source>
        <strain evidence="3 4">DSM 26725</strain>
    </source>
</reference>
<name>A0A3D9FE83_9SPHN</name>
<evidence type="ECO:0000313" key="4">
    <source>
        <dbReference type="Proteomes" id="UP000256310"/>
    </source>
</evidence>
<dbReference type="PRINTS" id="PR00081">
    <property type="entry name" value="GDHRDH"/>
</dbReference>
<comment type="similarity">
    <text evidence="1">Belongs to the short-chain dehydrogenases/reductases (SDR) family.</text>
</comment>
<dbReference type="OrthoDB" id="9786360at2"/>
<proteinExistence type="inferred from homology"/>
<dbReference type="Gene3D" id="3.40.50.720">
    <property type="entry name" value="NAD(P)-binding Rossmann-like Domain"/>
    <property type="match status" value="1"/>
</dbReference>
<keyword evidence="2" id="KW-0560">Oxidoreductase</keyword>
<dbReference type="PANTHER" id="PTHR43639">
    <property type="entry name" value="OXIDOREDUCTASE, SHORT-CHAIN DEHYDROGENASE/REDUCTASE FAMILY (AFU_ORTHOLOGUE AFUA_5G02870)"/>
    <property type="match status" value="1"/>
</dbReference>
<evidence type="ECO:0000256" key="2">
    <source>
        <dbReference type="ARBA" id="ARBA00023002"/>
    </source>
</evidence>
<keyword evidence="4" id="KW-1185">Reference proteome</keyword>
<dbReference type="AlphaFoldDB" id="A0A3D9FE83"/>
<organism evidence="3 4">
    <name type="scientific">Parasphingopyxis lamellibrachiae</name>
    <dbReference type="NCBI Taxonomy" id="680125"/>
    <lineage>
        <taxon>Bacteria</taxon>
        <taxon>Pseudomonadati</taxon>
        <taxon>Pseudomonadota</taxon>
        <taxon>Alphaproteobacteria</taxon>
        <taxon>Sphingomonadales</taxon>
        <taxon>Sphingomonadaceae</taxon>
        <taxon>Parasphingopyxis</taxon>
    </lineage>
</organism>
<dbReference type="EMBL" id="QRDP01000004">
    <property type="protein sequence ID" value="RED16144.1"/>
    <property type="molecule type" value="Genomic_DNA"/>
</dbReference>
<dbReference type="Proteomes" id="UP000256310">
    <property type="component" value="Unassembled WGS sequence"/>
</dbReference>
<dbReference type="GO" id="GO:0016491">
    <property type="term" value="F:oxidoreductase activity"/>
    <property type="evidence" value="ECO:0007669"/>
    <property type="project" value="UniProtKB-KW"/>
</dbReference>
<evidence type="ECO:0000313" key="3">
    <source>
        <dbReference type="EMBL" id="RED16144.1"/>
    </source>
</evidence>
<dbReference type="RefSeq" id="WP_116235584.1">
    <property type="nucleotide sequence ID" value="NZ_QRDP01000004.1"/>
</dbReference>